<proteinExistence type="predicted"/>
<dbReference type="SFLD" id="SFLDS00005">
    <property type="entry name" value="Isoprenoid_Synthase_Type_I"/>
    <property type="match status" value="1"/>
</dbReference>
<keyword evidence="2" id="KW-1185">Reference proteome</keyword>
<accession>A0A1T2L6C9</accession>
<sequence length="289" mass="33584">MSSSREIKAAYRYCLDMAKSHYENFPVASWLMPRRIRLPIAAIYAFARTADDFADEGDLSVDQRYAELDAMSEKLHTLERGESINEPIFIALADAIERFALPYSLLHDLLSAFRQDVEKRRYTDFGEVMDYCRRSANPVGRLLLHLFGAATPRNLALSDGVCSALQLINFMQDIGQDFDENDRIYLPQDEMKRFGVGEKYLQEKRKALRMDDLITLQLDRAEKMLRAGCPLGIVLKGRFGFELRMICEGGVTVLYKLRERTNPFERPRLERRDWYGIVRRALLPKRVRR</sequence>
<dbReference type="SUPFAM" id="SSF48576">
    <property type="entry name" value="Terpenoid synthases"/>
    <property type="match status" value="1"/>
</dbReference>
<dbReference type="Proteomes" id="UP000191110">
    <property type="component" value="Unassembled WGS sequence"/>
</dbReference>
<dbReference type="SFLD" id="SFLDG01212">
    <property type="entry name" value="Phytoene_synthase_like"/>
    <property type="match status" value="1"/>
</dbReference>
<protein>
    <submittedName>
        <fullName evidence="1">Squalene synthase HpnC</fullName>
    </submittedName>
</protein>
<dbReference type="GO" id="GO:0051996">
    <property type="term" value="F:squalene synthase [NAD(P)H] activity"/>
    <property type="evidence" value="ECO:0007669"/>
    <property type="project" value="InterPro"/>
</dbReference>
<dbReference type="InterPro" id="IPR008949">
    <property type="entry name" value="Isoprenoid_synthase_dom_sf"/>
</dbReference>
<dbReference type="RefSeq" id="WP_078483388.1">
    <property type="nucleotide sequence ID" value="NZ_MPRL01000021.1"/>
</dbReference>
<comment type="caution">
    <text evidence="1">The sequence shown here is derived from an EMBL/GenBank/DDBJ whole genome shotgun (WGS) entry which is preliminary data.</text>
</comment>
<dbReference type="InterPro" id="IPR044843">
    <property type="entry name" value="Trans_IPPS_bact-type"/>
</dbReference>
<evidence type="ECO:0000313" key="1">
    <source>
        <dbReference type="EMBL" id="OOZ40612.1"/>
    </source>
</evidence>
<dbReference type="EMBL" id="MPRL01000021">
    <property type="protein sequence ID" value="OOZ40612.1"/>
    <property type="molecule type" value="Genomic_DNA"/>
</dbReference>
<dbReference type="PANTHER" id="PTHR31480">
    <property type="entry name" value="BIFUNCTIONAL LYCOPENE CYCLASE/PHYTOENE SYNTHASE"/>
    <property type="match status" value="1"/>
</dbReference>
<dbReference type="Pfam" id="PF00494">
    <property type="entry name" value="SQS_PSY"/>
    <property type="match status" value="1"/>
</dbReference>
<dbReference type="OrthoDB" id="9807580at2"/>
<dbReference type="Gene3D" id="1.10.600.10">
    <property type="entry name" value="Farnesyl Diphosphate Synthase"/>
    <property type="match status" value="1"/>
</dbReference>
<name>A0A1T2L6C9_9GAMM</name>
<dbReference type="SFLD" id="SFLDG01018">
    <property type="entry name" value="Squalene/Phytoene_Synthase_Lik"/>
    <property type="match status" value="1"/>
</dbReference>
<dbReference type="NCBIfam" id="TIGR03464">
    <property type="entry name" value="HpnC"/>
    <property type="match status" value="1"/>
</dbReference>
<gene>
    <name evidence="1" type="ORF">BOW53_07100</name>
</gene>
<dbReference type="GO" id="GO:0004311">
    <property type="term" value="F:geranylgeranyl diphosphate synthase activity"/>
    <property type="evidence" value="ECO:0007669"/>
    <property type="project" value="InterPro"/>
</dbReference>
<dbReference type="CDD" id="cd00683">
    <property type="entry name" value="Trans_IPPS_HH"/>
    <property type="match status" value="1"/>
</dbReference>
<dbReference type="InterPro" id="IPR033904">
    <property type="entry name" value="Trans_IPPS_HH"/>
</dbReference>
<dbReference type="InterPro" id="IPR002060">
    <property type="entry name" value="Squ/phyt_synthse"/>
</dbReference>
<evidence type="ECO:0000313" key="2">
    <source>
        <dbReference type="Proteomes" id="UP000191110"/>
    </source>
</evidence>
<dbReference type="GO" id="GO:0016114">
    <property type="term" value="P:terpenoid biosynthetic process"/>
    <property type="evidence" value="ECO:0007669"/>
    <property type="project" value="UniProtKB-ARBA"/>
</dbReference>
<reference evidence="1 2" key="1">
    <citation type="submission" date="2016-11" db="EMBL/GenBank/DDBJ databases">
        <title>Mixed transmission modes and dynamic genome evolution in an obligate animal-bacterial symbiosis.</title>
        <authorList>
            <person name="Russell S.L."/>
            <person name="Corbett-Detig R.B."/>
            <person name="Cavanaugh C.M."/>
        </authorList>
    </citation>
    <scope>NUCLEOTIDE SEQUENCE [LARGE SCALE GENOMIC DNA]</scope>
    <source>
        <strain evidence="1">Sveles-Q1</strain>
    </source>
</reference>
<organism evidence="1 2">
    <name type="scientific">Solemya pervernicosa gill symbiont</name>
    <dbReference type="NCBI Taxonomy" id="642797"/>
    <lineage>
        <taxon>Bacteria</taxon>
        <taxon>Pseudomonadati</taxon>
        <taxon>Pseudomonadota</taxon>
        <taxon>Gammaproteobacteria</taxon>
        <taxon>sulfur-oxidizing symbionts</taxon>
    </lineage>
</organism>
<dbReference type="AlphaFoldDB" id="A0A1T2L6C9"/>
<dbReference type="InterPro" id="IPR017827">
    <property type="entry name" value="HSQ_synthase_HpnC"/>
</dbReference>